<name>A0AAF0TZ13_SOLVR</name>
<proteinExistence type="predicted"/>
<organism evidence="2 3">
    <name type="scientific">Solanum verrucosum</name>
    <dbReference type="NCBI Taxonomy" id="315347"/>
    <lineage>
        <taxon>Eukaryota</taxon>
        <taxon>Viridiplantae</taxon>
        <taxon>Streptophyta</taxon>
        <taxon>Embryophyta</taxon>
        <taxon>Tracheophyta</taxon>
        <taxon>Spermatophyta</taxon>
        <taxon>Magnoliopsida</taxon>
        <taxon>eudicotyledons</taxon>
        <taxon>Gunneridae</taxon>
        <taxon>Pentapetalae</taxon>
        <taxon>asterids</taxon>
        <taxon>lamiids</taxon>
        <taxon>Solanales</taxon>
        <taxon>Solanaceae</taxon>
        <taxon>Solanoideae</taxon>
        <taxon>Solaneae</taxon>
        <taxon>Solanum</taxon>
    </lineage>
</organism>
<keyword evidence="3" id="KW-1185">Reference proteome</keyword>
<dbReference type="EMBL" id="CP133616">
    <property type="protein sequence ID" value="WMV31118.1"/>
    <property type="molecule type" value="Genomic_DNA"/>
</dbReference>
<accession>A0AAF0TZ13</accession>
<evidence type="ECO:0000313" key="2">
    <source>
        <dbReference type="EMBL" id="WMV31118.1"/>
    </source>
</evidence>
<gene>
    <name evidence="2" type="ORF">MTR67_024503</name>
</gene>
<evidence type="ECO:0000313" key="3">
    <source>
        <dbReference type="Proteomes" id="UP001234989"/>
    </source>
</evidence>
<feature type="compositionally biased region" description="Basic and acidic residues" evidence="1">
    <location>
        <begin position="105"/>
        <end position="121"/>
    </location>
</feature>
<dbReference type="AlphaFoldDB" id="A0AAF0TZ13"/>
<protein>
    <submittedName>
        <fullName evidence="2">Uncharacterized protein</fullName>
    </submittedName>
</protein>
<feature type="region of interest" description="Disordered" evidence="1">
    <location>
        <begin position="102"/>
        <end position="121"/>
    </location>
</feature>
<reference evidence="2" key="1">
    <citation type="submission" date="2023-08" db="EMBL/GenBank/DDBJ databases">
        <title>A de novo genome assembly of Solanum verrucosum Schlechtendal, a Mexican diploid species geographically isolated from the other diploid A-genome species in potato relatives.</title>
        <authorList>
            <person name="Hosaka K."/>
        </authorList>
    </citation>
    <scope>NUCLEOTIDE SEQUENCE</scope>
    <source>
        <tissue evidence="2">Young leaves</tissue>
    </source>
</reference>
<evidence type="ECO:0000256" key="1">
    <source>
        <dbReference type="SAM" id="MobiDB-lite"/>
    </source>
</evidence>
<sequence length="121" mass="13910">MYYPLNKQPRAFLLEEYTVLVFCAHQPLTRQLYSCSPFKLRGKLIYFGPGPSACKIHQNTEIVHFLTAHALKFSVLKEVQIDDCLEMKAFVEQGISVSTPSLESVNKDDEVKEDDLNKWTQ</sequence>
<dbReference type="Proteomes" id="UP001234989">
    <property type="component" value="Chromosome 5"/>
</dbReference>